<proteinExistence type="predicted"/>
<name>A0AAW2YT19_9EUKA</name>
<comment type="caution">
    <text evidence="1">The sequence shown here is derived from an EMBL/GenBank/DDBJ whole genome shotgun (WGS) entry which is preliminary data.</text>
</comment>
<reference evidence="1 2" key="1">
    <citation type="submission" date="2024-03" db="EMBL/GenBank/DDBJ databases">
        <title>The Acrasis kona genome and developmental transcriptomes reveal deep origins of eukaryotic multicellular pathways.</title>
        <authorList>
            <person name="Sheikh S."/>
            <person name="Fu C.-J."/>
            <person name="Brown M.W."/>
            <person name="Baldauf S.L."/>
        </authorList>
    </citation>
    <scope>NUCLEOTIDE SEQUENCE [LARGE SCALE GENOMIC DNA]</scope>
    <source>
        <strain evidence="1 2">ATCC MYA-3509</strain>
    </source>
</reference>
<dbReference type="Proteomes" id="UP001431209">
    <property type="component" value="Unassembled WGS sequence"/>
</dbReference>
<protein>
    <submittedName>
        <fullName evidence="1">Uncharacterized protein</fullName>
    </submittedName>
</protein>
<sequence length="204" mass="23811">MTFGKNNTLLHWFRLHGKYFCFSQCDLPENSMLNAMIRQKIIAEKDDETGAFILDDKEITLETFEFIAEYINCRTTHSLSLVKPFYEDTVRCADYLMMDELKSIINKRKSEVFPGDFPYQIKGDNSSRHTTIHVFCGDVLVAFDTKVCVSKGTVFYGRDYVKTKIEPIDGRNEKIPERTWKRHNDGTWYDSTSSNITLVRYIKP</sequence>
<dbReference type="AlphaFoldDB" id="A0AAW2YT19"/>
<evidence type="ECO:0000313" key="1">
    <source>
        <dbReference type="EMBL" id="KAL0480558.1"/>
    </source>
</evidence>
<dbReference type="EMBL" id="JAOPGA020000668">
    <property type="protein sequence ID" value="KAL0480558.1"/>
    <property type="molecule type" value="Genomic_DNA"/>
</dbReference>
<organism evidence="1 2">
    <name type="scientific">Acrasis kona</name>
    <dbReference type="NCBI Taxonomy" id="1008807"/>
    <lineage>
        <taxon>Eukaryota</taxon>
        <taxon>Discoba</taxon>
        <taxon>Heterolobosea</taxon>
        <taxon>Tetramitia</taxon>
        <taxon>Eutetramitia</taxon>
        <taxon>Acrasidae</taxon>
        <taxon>Acrasis</taxon>
    </lineage>
</organism>
<gene>
    <name evidence="1" type="ORF">AKO1_006844</name>
</gene>
<evidence type="ECO:0000313" key="2">
    <source>
        <dbReference type="Proteomes" id="UP001431209"/>
    </source>
</evidence>
<keyword evidence="2" id="KW-1185">Reference proteome</keyword>
<accession>A0AAW2YT19</accession>